<accession>A0A839QU04</accession>
<evidence type="ECO:0000256" key="17">
    <source>
        <dbReference type="ARBA" id="ARBA00033321"/>
    </source>
</evidence>
<dbReference type="RefSeq" id="WP_183375986.1">
    <property type="nucleotide sequence ID" value="NZ_CBCSFZ010000012.1"/>
</dbReference>
<keyword evidence="16" id="KW-1208">Phospholipid metabolism</keyword>
<gene>
    <name evidence="19" type="ORF">FHX50_001403</name>
</gene>
<organism evidence="19 20">
    <name type="scientific">Helcobacillus massiliensis</name>
    <dbReference type="NCBI Taxonomy" id="521392"/>
    <lineage>
        <taxon>Bacteria</taxon>
        <taxon>Bacillati</taxon>
        <taxon>Actinomycetota</taxon>
        <taxon>Actinomycetes</taxon>
        <taxon>Micrococcales</taxon>
        <taxon>Dermabacteraceae</taxon>
        <taxon>Helcobacillus</taxon>
    </lineage>
</organism>
<evidence type="ECO:0000256" key="8">
    <source>
        <dbReference type="ARBA" id="ARBA00022519"/>
    </source>
</evidence>
<name>A0A839QU04_9MICO</name>
<evidence type="ECO:0000256" key="12">
    <source>
        <dbReference type="ARBA" id="ARBA00023098"/>
    </source>
</evidence>
<keyword evidence="8" id="KW-0997">Cell inner membrane</keyword>
<keyword evidence="14" id="KW-0594">Phospholipid biosynthesis</keyword>
<feature type="transmembrane region" description="Helical" evidence="18">
    <location>
        <begin position="88"/>
        <end position="106"/>
    </location>
</feature>
<dbReference type="Proteomes" id="UP000568050">
    <property type="component" value="Unassembled WGS sequence"/>
</dbReference>
<evidence type="ECO:0000256" key="7">
    <source>
        <dbReference type="ARBA" id="ARBA00022516"/>
    </source>
</evidence>
<keyword evidence="10 18" id="KW-0812">Transmembrane</keyword>
<proteinExistence type="predicted"/>
<evidence type="ECO:0000256" key="4">
    <source>
        <dbReference type="ARBA" id="ARBA00013195"/>
    </source>
</evidence>
<dbReference type="GO" id="GO:0005886">
    <property type="term" value="C:plasma membrane"/>
    <property type="evidence" value="ECO:0007669"/>
    <property type="project" value="UniProtKB-SubCell"/>
</dbReference>
<feature type="transmembrane region" description="Helical" evidence="18">
    <location>
        <begin position="163"/>
        <end position="182"/>
    </location>
</feature>
<evidence type="ECO:0000256" key="11">
    <source>
        <dbReference type="ARBA" id="ARBA00022989"/>
    </source>
</evidence>
<evidence type="ECO:0000256" key="14">
    <source>
        <dbReference type="ARBA" id="ARBA00023209"/>
    </source>
</evidence>
<dbReference type="AlphaFoldDB" id="A0A839QU04"/>
<evidence type="ECO:0000313" key="19">
    <source>
        <dbReference type="EMBL" id="MBB3023118.1"/>
    </source>
</evidence>
<evidence type="ECO:0000256" key="10">
    <source>
        <dbReference type="ARBA" id="ARBA00022692"/>
    </source>
</evidence>
<keyword evidence="13 18" id="KW-0472">Membrane</keyword>
<keyword evidence="7" id="KW-0444">Lipid biosynthesis</keyword>
<dbReference type="Gene3D" id="1.20.120.1760">
    <property type="match status" value="1"/>
</dbReference>
<feature type="transmembrane region" description="Helical" evidence="18">
    <location>
        <begin position="21"/>
        <end position="42"/>
    </location>
</feature>
<reference evidence="19 20" key="1">
    <citation type="submission" date="2020-08" db="EMBL/GenBank/DDBJ databases">
        <title>Sequencing the genomes of 1000 actinobacteria strains.</title>
        <authorList>
            <person name="Klenk H.-P."/>
        </authorList>
    </citation>
    <scope>NUCLEOTIDE SEQUENCE [LARGE SCALE GENOMIC DNA]</scope>
    <source>
        <strain evidence="19 20">DSM 23040</strain>
    </source>
</reference>
<evidence type="ECO:0000256" key="9">
    <source>
        <dbReference type="ARBA" id="ARBA00022679"/>
    </source>
</evidence>
<feature type="transmembrane region" description="Helical" evidence="18">
    <location>
        <begin position="137"/>
        <end position="157"/>
    </location>
</feature>
<feature type="transmembrane region" description="Helical" evidence="18">
    <location>
        <begin position="194"/>
        <end position="211"/>
    </location>
</feature>
<dbReference type="GO" id="GO:0050520">
    <property type="term" value="F:phosphatidylcholine synthase activity"/>
    <property type="evidence" value="ECO:0007669"/>
    <property type="project" value="UniProtKB-EC"/>
</dbReference>
<feature type="transmembrane region" description="Helical" evidence="18">
    <location>
        <begin position="112"/>
        <end position="130"/>
    </location>
</feature>
<evidence type="ECO:0000256" key="15">
    <source>
        <dbReference type="ARBA" id="ARBA00023211"/>
    </source>
</evidence>
<evidence type="ECO:0000256" key="5">
    <source>
        <dbReference type="ARBA" id="ARBA00015623"/>
    </source>
</evidence>
<evidence type="ECO:0000256" key="16">
    <source>
        <dbReference type="ARBA" id="ARBA00023264"/>
    </source>
</evidence>
<evidence type="ECO:0000313" key="20">
    <source>
        <dbReference type="Proteomes" id="UP000568050"/>
    </source>
</evidence>
<comment type="caution">
    <text evidence="19">The sequence shown here is derived from an EMBL/GenBank/DDBJ whole genome shotgun (WGS) entry which is preliminary data.</text>
</comment>
<sequence length="256" mass="27436">MSSSSAATSPVPPTRRAITGAWAVHALTLSGLLWALLALKSLSDGNIAAMWGWLGVALIVDGLDGSLARRARVREVIPWFDGTTLDNLVDYLTWTFIPALFIATHIDLGSDTWAWAAAALICISSMFCYCNTGVKSFDFFFVGFPAAWNVVGVALWILQLPAWGAGAAIVILAALTLVPWTYLHPFRVRRLMPFNIVAVTIWIATTGILVADHPHRPAGLLALWWISGSWFLLVSALRTVQGGSAPAAPTAPAAAD</sequence>
<comment type="subcellular location">
    <subcellularLocation>
        <location evidence="3">Cell inner membrane</location>
        <topology evidence="3">Multi-pass membrane protein</topology>
    </subcellularLocation>
</comment>
<keyword evidence="9 19" id="KW-0808">Transferase</keyword>
<dbReference type="GO" id="GO:0008654">
    <property type="term" value="P:phospholipid biosynthetic process"/>
    <property type="evidence" value="ECO:0007669"/>
    <property type="project" value="UniProtKB-KW"/>
</dbReference>
<dbReference type="EMBL" id="JACHWP010000003">
    <property type="protein sequence ID" value="MBB3023118.1"/>
    <property type="molecule type" value="Genomic_DNA"/>
</dbReference>
<dbReference type="InterPro" id="IPR026027">
    <property type="entry name" value="PcS"/>
</dbReference>
<keyword evidence="15" id="KW-0464">Manganese</keyword>
<keyword evidence="6" id="KW-1003">Cell membrane</keyword>
<protein>
    <recommendedName>
        <fullName evidence="5">Phosphatidylcholine synthase</fullName>
        <ecNumber evidence="4">2.7.8.24</ecNumber>
    </recommendedName>
    <alternativeName>
        <fullName evidence="17">CDP-diglyceride-choline O-phosphatidyltransferase</fullName>
    </alternativeName>
</protein>
<keyword evidence="20" id="KW-1185">Reference proteome</keyword>
<evidence type="ECO:0000256" key="2">
    <source>
        <dbReference type="ARBA" id="ARBA00001936"/>
    </source>
</evidence>
<evidence type="ECO:0000256" key="1">
    <source>
        <dbReference type="ARBA" id="ARBA00000958"/>
    </source>
</evidence>
<evidence type="ECO:0000256" key="13">
    <source>
        <dbReference type="ARBA" id="ARBA00023136"/>
    </source>
</evidence>
<keyword evidence="11 18" id="KW-1133">Transmembrane helix</keyword>
<evidence type="ECO:0000256" key="3">
    <source>
        <dbReference type="ARBA" id="ARBA00004429"/>
    </source>
</evidence>
<comment type="catalytic activity">
    <reaction evidence="1">
        <text>a CDP-1,2-diacyl-sn-glycerol + choline = a 1,2-diacyl-sn-glycero-3-phosphocholine + CMP + H(+)</text>
        <dbReference type="Rhea" id="RHEA:14597"/>
        <dbReference type="ChEBI" id="CHEBI:15354"/>
        <dbReference type="ChEBI" id="CHEBI:15378"/>
        <dbReference type="ChEBI" id="CHEBI:57643"/>
        <dbReference type="ChEBI" id="CHEBI:58332"/>
        <dbReference type="ChEBI" id="CHEBI:60377"/>
        <dbReference type="EC" id="2.7.8.24"/>
    </reaction>
</comment>
<evidence type="ECO:0000256" key="18">
    <source>
        <dbReference type="SAM" id="Phobius"/>
    </source>
</evidence>
<dbReference type="PIRSF" id="PIRSF000851">
    <property type="entry name" value="PcS"/>
    <property type="match status" value="1"/>
</dbReference>
<keyword evidence="12" id="KW-0443">Lipid metabolism</keyword>
<comment type="cofactor">
    <cofactor evidence="2">
        <name>Mn(2+)</name>
        <dbReference type="ChEBI" id="CHEBI:29035"/>
    </cofactor>
</comment>
<dbReference type="EC" id="2.7.8.24" evidence="4"/>
<feature type="transmembrane region" description="Helical" evidence="18">
    <location>
        <begin position="48"/>
        <end position="67"/>
    </location>
</feature>
<feature type="transmembrane region" description="Helical" evidence="18">
    <location>
        <begin position="217"/>
        <end position="237"/>
    </location>
</feature>
<dbReference type="InterPro" id="IPR043130">
    <property type="entry name" value="CDP-OH_PTrfase_TM_dom"/>
</dbReference>
<evidence type="ECO:0000256" key="6">
    <source>
        <dbReference type="ARBA" id="ARBA00022475"/>
    </source>
</evidence>